<evidence type="ECO:0000313" key="1">
    <source>
        <dbReference type="EMBL" id="QBQ79039.1"/>
    </source>
</evidence>
<dbReference type="Proteomes" id="UP000300764">
    <property type="component" value="Segment"/>
</dbReference>
<evidence type="ECO:0000313" key="2">
    <source>
        <dbReference type="Proteomes" id="UP000300764"/>
    </source>
</evidence>
<gene>
    <name evidence="1" type="ORF">KWBSE43_00219</name>
</gene>
<dbReference type="EMBL" id="MK373783">
    <property type="protein sequence ID" value="QBQ79039.1"/>
    <property type="molecule type" value="Genomic_DNA"/>
</dbReference>
<reference evidence="1 2" key="1">
    <citation type="submission" date="2019-01" db="EMBL/GenBank/DDBJ databases">
        <title>Still something new to discover - new insights into E. coli phage diversity and taxonomy.</title>
        <authorList>
            <person name="Korf I.H.E."/>
            <person name="Adriaennsens E."/>
            <person name="Dreiseikelmann B."/>
            <person name="Kropinski A."/>
            <person name="Nimtz M."/>
            <person name="Meier-Kolthoff J.P."/>
            <person name="Rohde M."/>
            <person name="van Raaij M."/>
            <person name="Wittmann J."/>
        </authorList>
    </citation>
    <scope>NUCLEOTIDE SEQUENCE [LARGE SCALE GENOMIC DNA]</scope>
</reference>
<protein>
    <submittedName>
        <fullName evidence="1">Uncharacterized protein</fullName>
    </submittedName>
</protein>
<name>A0A482N0L8_9CAUD</name>
<organism evidence="1 2">
    <name type="scientific">Escherichia phage vB_EcoM_KWBSE43-6</name>
    <dbReference type="NCBI Taxonomy" id="2508194"/>
    <lineage>
        <taxon>Viruses</taxon>
        <taxon>Duplodnaviria</taxon>
        <taxon>Heunggongvirae</taxon>
        <taxon>Uroviricota</taxon>
        <taxon>Caudoviricetes</taxon>
        <taxon>Pantevenvirales</taxon>
        <taxon>Ackermannviridae</taxon>
        <taxon>Taipeivirus</taxon>
        <taxon>Taipeivirus KWBSE436</taxon>
    </lineage>
</organism>
<proteinExistence type="predicted"/>
<sequence length="115" mass="13056">MMRAKKSTIIIVYLILVSVFGLWANHALAVPANNLNKCAAWLSTYQQFHPDDKDTSILLSDFEGEMKRLDQYSTDQIENALDLPMMDSAADNSHQTAVDLSYCREIAINFTRNQK</sequence>
<keyword evidence="2" id="KW-1185">Reference proteome</keyword>
<accession>A0A482N0L8</accession>